<evidence type="ECO:0008006" key="3">
    <source>
        <dbReference type="Google" id="ProtNLM"/>
    </source>
</evidence>
<dbReference type="EMBL" id="CP029288">
    <property type="protein sequence ID" value="AWR97837.1"/>
    <property type="molecule type" value="Genomic_DNA"/>
</dbReference>
<dbReference type="Gene3D" id="1.10.10.10">
    <property type="entry name" value="Winged helix-like DNA-binding domain superfamily/Winged helix DNA-binding domain"/>
    <property type="match status" value="1"/>
</dbReference>
<dbReference type="RefSeq" id="WP_110380727.1">
    <property type="nucleotide sequence ID" value="NZ_CP029288.2"/>
</dbReference>
<dbReference type="GeneID" id="36838299"/>
<reference evidence="1 2" key="1">
    <citation type="submission" date="2018-05" db="EMBL/GenBank/DDBJ databases">
        <title>Complete Genome Sequences of Extremely Thermoacidophilic, Metal-Mobilizing Type-Strain Members of the Archaeal Family Sulfolobaceae: Acidianus brierleyi DSM-1651T, Acidianus sulfidivorans DSM-18786T, Metallosphaera hakonensis DSM-7519T, and Metallosphaera prunae DSM-10039T.</title>
        <authorList>
            <person name="Counts J.A."/>
            <person name="Kelly R.M."/>
        </authorList>
    </citation>
    <scope>NUCLEOTIDE SEQUENCE [LARGE SCALE GENOMIC DNA]</scope>
    <source>
        <strain evidence="1 2">JP7</strain>
    </source>
</reference>
<organism evidence="1 2">
    <name type="scientific">Acidianus sulfidivorans JP7</name>
    <dbReference type="NCBI Taxonomy" id="619593"/>
    <lineage>
        <taxon>Archaea</taxon>
        <taxon>Thermoproteota</taxon>
        <taxon>Thermoprotei</taxon>
        <taxon>Sulfolobales</taxon>
        <taxon>Sulfolobaceae</taxon>
        <taxon>Acidianus</taxon>
    </lineage>
</organism>
<sequence>MDSESKVKMSEIKKKIVTLMYKEVGSNGCLSFKDIKDMISVSTDALKLNLNDLVSDGVLRKVKSKYYLTDIGVKIAKDLLSGSS</sequence>
<dbReference type="KEGG" id="asul:DFR86_09980"/>
<dbReference type="AlphaFoldDB" id="A0A2U9IPC6"/>
<proteinExistence type="predicted"/>
<name>A0A2U9IPC6_9CREN</name>
<dbReference type="OrthoDB" id="41314at2157"/>
<keyword evidence="2" id="KW-1185">Reference proteome</keyword>
<protein>
    <recommendedName>
        <fullName evidence="3">ArnR1-like winged helix-turn-helix domain-containing protein</fullName>
    </recommendedName>
</protein>
<evidence type="ECO:0000313" key="1">
    <source>
        <dbReference type="EMBL" id="AWR97837.1"/>
    </source>
</evidence>
<dbReference type="SUPFAM" id="SSF46785">
    <property type="entry name" value="Winged helix' DNA-binding domain"/>
    <property type="match status" value="1"/>
</dbReference>
<dbReference type="InterPro" id="IPR036390">
    <property type="entry name" value="WH_DNA-bd_sf"/>
</dbReference>
<dbReference type="Proteomes" id="UP000248410">
    <property type="component" value="Chromosome"/>
</dbReference>
<evidence type="ECO:0000313" key="2">
    <source>
        <dbReference type="Proteomes" id="UP000248410"/>
    </source>
</evidence>
<gene>
    <name evidence="1" type="ORF">DFR86_09980</name>
</gene>
<accession>A0A2U9IPC6</accession>
<dbReference type="InterPro" id="IPR036388">
    <property type="entry name" value="WH-like_DNA-bd_sf"/>
</dbReference>